<dbReference type="SUPFAM" id="SSF56112">
    <property type="entry name" value="Protein kinase-like (PK-like)"/>
    <property type="match status" value="1"/>
</dbReference>
<evidence type="ECO:0000256" key="7">
    <source>
        <dbReference type="ARBA" id="ARBA00022553"/>
    </source>
</evidence>
<feature type="transmembrane region" description="Helical" evidence="28">
    <location>
        <begin position="910"/>
        <end position="928"/>
    </location>
</feature>
<keyword evidence="16 28" id="KW-1133">Transmembrane helix</keyword>
<evidence type="ECO:0000256" key="10">
    <source>
        <dbReference type="ARBA" id="ARBA00022679"/>
    </source>
</evidence>
<dbReference type="InterPro" id="IPR005821">
    <property type="entry name" value="Ion_trans_dom"/>
</dbReference>
<dbReference type="GO" id="GO:0016324">
    <property type="term" value="C:apical plasma membrane"/>
    <property type="evidence" value="ECO:0007669"/>
    <property type="project" value="TreeGrafter"/>
</dbReference>
<evidence type="ECO:0000256" key="22">
    <source>
        <dbReference type="ARBA" id="ARBA00034269"/>
    </source>
</evidence>
<dbReference type="PANTHER" id="PTHR13800:SF15">
    <property type="entry name" value="TRANSIENT RECEPTOR POTENTIAL CATION CHANNEL SUBFAMILY M MEMBER 6"/>
    <property type="match status" value="1"/>
</dbReference>
<evidence type="ECO:0000313" key="30">
    <source>
        <dbReference type="Ensembl" id="ENSCSEP00000021698.1"/>
    </source>
</evidence>
<evidence type="ECO:0000256" key="26">
    <source>
        <dbReference type="ARBA" id="ARBA00048679"/>
    </source>
</evidence>
<evidence type="ECO:0000256" key="2">
    <source>
        <dbReference type="ARBA" id="ARBA00004651"/>
    </source>
</evidence>
<keyword evidence="10" id="KW-0808">Transferase</keyword>
<evidence type="ECO:0000256" key="4">
    <source>
        <dbReference type="ARBA" id="ARBA00022448"/>
    </source>
</evidence>
<dbReference type="Gene3D" id="1.20.5.1010">
    <property type="entry name" value="TRPM, tetramerisation domain"/>
    <property type="match status" value="1"/>
</dbReference>
<keyword evidence="11 28" id="KW-0812">Transmembrane</keyword>
<evidence type="ECO:0000256" key="5">
    <source>
        <dbReference type="ARBA" id="ARBA00022475"/>
    </source>
</evidence>
<evidence type="ECO:0000256" key="8">
    <source>
        <dbReference type="ARBA" id="ARBA00022568"/>
    </source>
</evidence>
<evidence type="ECO:0000256" key="18">
    <source>
        <dbReference type="ARBA" id="ARBA00023136"/>
    </source>
</evidence>
<dbReference type="InterPro" id="IPR004166">
    <property type="entry name" value="a-kinase_dom"/>
</dbReference>
<evidence type="ECO:0000256" key="27">
    <source>
        <dbReference type="SAM" id="MobiDB-lite"/>
    </source>
</evidence>
<evidence type="ECO:0000256" key="21">
    <source>
        <dbReference type="ARBA" id="ARBA00025760"/>
    </source>
</evidence>
<dbReference type="InterPro" id="IPR037162">
    <property type="entry name" value="TRPM_tetra_sf"/>
</dbReference>
<dbReference type="GO" id="GO:0005262">
    <property type="term" value="F:calcium channel activity"/>
    <property type="evidence" value="ECO:0007669"/>
    <property type="project" value="UniProtKB-KW"/>
</dbReference>
<dbReference type="InterPro" id="IPR057366">
    <property type="entry name" value="TRPM-like"/>
</dbReference>
<accession>A0A3P8W2B4</accession>
<evidence type="ECO:0000256" key="24">
    <source>
        <dbReference type="ARBA" id="ARBA00036634"/>
    </source>
</evidence>
<dbReference type="Gene3D" id="3.30.200.20">
    <property type="entry name" value="Phosphorylase Kinase, domain 1"/>
    <property type="match status" value="1"/>
</dbReference>
<organism evidence="30 31">
    <name type="scientific">Cynoglossus semilaevis</name>
    <name type="common">Tongue sole</name>
    <dbReference type="NCBI Taxonomy" id="244447"/>
    <lineage>
        <taxon>Eukaryota</taxon>
        <taxon>Metazoa</taxon>
        <taxon>Chordata</taxon>
        <taxon>Craniata</taxon>
        <taxon>Vertebrata</taxon>
        <taxon>Euteleostomi</taxon>
        <taxon>Actinopterygii</taxon>
        <taxon>Neopterygii</taxon>
        <taxon>Teleostei</taxon>
        <taxon>Neoteleostei</taxon>
        <taxon>Acanthomorphata</taxon>
        <taxon>Carangaria</taxon>
        <taxon>Pleuronectiformes</taxon>
        <taxon>Pleuronectoidei</taxon>
        <taxon>Cynoglossidae</taxon>
        <taxon>Cynoglossinae</taxon>
        <taxon>Cynoglossus</taxon>
    </lineage>
</organism>
<keyword evidence="18 28" id="KW-0472">Membrane</keyword>
<keyword evidence="15" id="KW-0106">Calcium</keyword>
<feature type="region of interest" description="Disordered" evidence="27">
    <location>
        <begin position="1217"/>
        <end position="1259"/>
    </location>
</feature>
<feature type="compositionally biased region" description="Acidic residues" evidence="27">
    <location>
        <begin position="1221"/>
        <end position="1241"/>
    </location>
</feature>
<evidence type="ECO:0000256" key="1">
    <source>
        <dbReference type="ARBA" id="ARBA00004123"/>
    </source>
</evidence>
<evidence type="ECO:0000256" key="14">
    <source>
        <dbReference type="ARBA" id="ARBA00022833"/>
    </source>
</evidence>
<keyword evidence="14" id="KW-0862">Zinc</keyword>
<keyword evidence="20" id="KW-0407">Ion channel</keyword>
<sequence>MSWIEETFLMRDCVKFIPSSRDLHRCVPVCQVCQNLIRCCCGRLIAEHSWKDSPPPFTLCPGPEQEVDQDWSTEHHTKASPTNAYGTIDFQDTATRVCRAKYVRVAEDSKAELVLQLMLKEWQMEKPKLLLSVHGGLQNFTLPPKVKHSFSRGLITAALSTGAWIFTDGVNTGVSKYVGEAVKTFGSHKLRKRNTVGLTSWGLIDNNMELIGRDVFRPYQPVGNPLSKRASLNRFHSHFLLVDDGTLGKYGCQQGLRRNLEKQIQLQRIHPRLNHGVPVLCVVIEGGPALVSTVLDYVSRAPPVPVLIFEGSGRAADLLAFLHKQTANHRKLVSDIEQDFLLRISDVFTVDAAEASHLYSLLLQCMDYRQAITIFDSESEDQAAPDISILSATLKGTGASPAEQLSMTLAWDRADVAQKDVLVFGRHWQMGSLEQAMLDALLMDRVSFVKLLIDNGMTMSRFLTVERLEDLYNTGQTDRFLRHLVEDVKQSSLPAGYRLSLIDIGMVIEYLVGGAYRSTYTRKNFRAAYNRQLKELSQMGSPEASHSSGLHVLPLLVFPFNYNDLFVWAVLQQRQEMALFLWQHGEEALARATVACKMYRSMSVEARQSGMDDNASERFKEYSLEFGRLAVDFLDCAFHQNEQMAMKLLTSEMEAWSHFTCLQMAVSSCHRTFVSHSCTQTLLTDLWTGPLNMRKNSVIRIILSLLLPPAVFLLEFKSKAEMCHVPQSHEVMLFSLDSVKSDPMVNTGSEMKTSTLTLCLSWIKRLYEFYTAPVVKFWFHTIFYLAFLMLFSFVVLVKMGDQPSIQEWLVIAYIMSSAVEKVREVLMSEPRKLSHKLKIWFSEYWNISDFVAILLFLSGLVLRWYPDPYRTAGRLAYCLDIIFWFIRLTELLAVNQHAGPYLTMITKMTSNMFFIVVMMAIVLLSFGVSRKAILSPDEEPSWSLARDVVFQPYWMIYGEVYAGEIDSCDDGVPCSSASFLTPFLQAVYMFFQYIIMVNILIAFFNNIYFDMASTSNKLWKYNRYRYIMTYLERPWLPPPLVVLSHLTLALSATYRTLRRDAEAEEKYRDRRSGLKLHLCSEDRKKLHEFEEKCVYTYKHKKREERDGGQNKRIKATAERSEEMSSMVGEVLEKVQVIQDSLSGLDCQLGQLQDLSSLVMDTATILSASDCLHQEEARLDQSFPVSSGHSYSQTPFVSGHLELPYRKFSIGEQYLCHSQEETSVEEEKEEYLAEREEDEDNHEEGSQKELFPNMTSSRTSSHTVLLSNHDDISEGLVNPAFSLENSQPAPLSSDQCERHLKSRWNRMSVNHPYIWCRSLSSSVENITFCAAPLCPERDSFPSLCRPMRAMERNNLMRLALSVPFTPVSIFGGEEVSVYTLQDSDPSTLPPCWSTQGMSALLQPLSSEEGSLDGGLCLGCRALCTWAENDVLRTGLVYVVKAFKPEVVRVWQRYFPGDTALQLCLREIQQQRAAQRLMNIFNQIKPNEVQHTPRFLDVSLIQWHSSGQWFTIERNMTGHFRKYNNNTGEEIDPCCTLEETLLAFSHWTYQFSNRELLVLDLQGVGEELTDPTVVMAENQSGNRNELLFGADNLGDAAIKSFLQNHCCTSCCYLLGLTGQCRFLEVSYIRNIYCKFYCFSFEFLLV</sequence>
<feature type="transmembrane region" description="Helical" evidence="28">
    <location>
        <begin position="1030"/>
        <end position="1050"/>
    </location>
</feature>
<keyword evidence="31" id="KW-1185">Reference proteome</keyword>
<reference evidence="30 31" key="1">
    <citation type="journal article" date="2014" name="Nat. Genet.">
        <title>Whole-genome sequence of a flatfish provides insights into ZW sex chromosome evolution and adaptation to a benthic lifestyle.</title>
        <authorList>
            <person name="Chen S."/>
            <person name="Zhang G."/>
            <person name="Shao C."/>
            <person name="Huang Q."/>
            <person name="Liu G."/>
            <person name="Zhang P."/>
            <person name="Song W."/>
            <person name="An N."/>
            <person name="Chalopin D."/>
            <person name="Volff J.N."/>
            <person name="Hong Y."/>
            <person name="Li Q."/>
            <person name="Sha Z."/>
            <person name="Zhou H."/>
            <person name="Xie M."/>
            <person name="Yu Q."/>
            <person name="Liu Y."/>
            <person name="Xiang H."/>
            <person name="Wang N."/>
            <person name="Wu K."/>
            <person name="Yang C."/>
            <person name="Zhou Q."/>
            <person name="Liao X."/>
            <person name="Yang L."/>
            <person name="Hu Q."/>
            <person name="Zhang J."/>
            <person name="Meng L."/>
            <person name="Jin L."/>
            <person name="Tian Y."/>
            <person name="Lian J."/>
            <person name="Yang J."/>
            <person name="Miao G."/>
            <person name="Liu S."/>
            <person name="Liang Z."/>
            <person name="Yan F."/>
            <person name="Li Y."/>
            <person name="Sun B."/>
            <person name="Zhang H."/>
            <person name="Zhang J."/>
            <person name="Zhu Y."/>
            <person name="Du M."/>
            <person name="Zhao Y."/>
            <person name="Schartl M."/>
            <person name="Tang Q."/>
            <person name="Wang J."/>
        </authorList>
    </citation>
    <scope>NUCLEOTIDE SEQUENCE</scope>
</reference>
<evidence type="ECO:0000256" key="9">
    <source>
        <dbReference type="ARBA" id="ARBA00022673"/>
    </source>
</evidence>
<dbReference type="InterPro" id="IPR032415">
    <property type="entry name" value="TRPM_tetra"/>
</dbReference>
<evidence type="ECO:0000256" key="20">
    <source>
        <dbReference type="ARBA" id="ARBA00023303"/>
    </source>
</evidence>
<protein>
    <recommendedName>
        <fullName evidence="3">non-specific serine/threonine protein kinase</fullName>
        <ecNumber evidence="3">2.7.11.1</ecNumber>
    </recommendedName>
</protein>
<dbReference type="EC" id="2.7.11.1" evidence="3"/>
<dbReference type="GO" id="GO:0051262">
    <property type="term" value="P:protein tetramerization"/>
    <property type="evidence" value="ECO:0007669"/>
    <property type="project" value="InterPro"/>
</dbReference>
<feature type="transmembrane region" description="Helical" evidence="28">
    <location>
        <begin position="777"/>
        <end position="799"/>
    </location>
</feature>
<keyword evidence="9" id="KW-0107">Calcium channel</keyword>
<keyword evidence="5" id="KW-1003">Cell membrane</keyword>
<evidence type="ECO:0000256" key="12">
    <source>
        <dbReference type="ARBA" id="ARBA00022723"/>
    </source>
</evidence>
<dbReference type="STRING" id="244447.ENSCSEP00000021698"/>
<evidence type="ECO:0000256" key="11">
    <source>
        <dbReference type="ARBA" id="ARBA00022692"/>
    </source>
</evidence>
<dbReference type="Pfam" id="PF16519">
    <property type="entry name" value="TRPM_tetra"/>
    <property type="match status" value="1"/>
</dbReference>
<comment type="catalytic activity">
    <reaction evidence="22">
        <text>Mg(2+)(in) = Mg(2+)(out)</text>
        <dbReference type="Rhea" id="RHEA:29827"/>
        <dbReference type="ChEBI" id="CHEBI:18420"/>
    </reaction>
</comment>
<feature type="transmembrane region" description="Helical" evidence="28">
    <location>
        <begin position="698"/>
        <end position="716"/>
    </location>
</feature>
<keyword evidence="6" id="KW-0723">Serine/threonine-protein kinase</keyword>
<dbReference type="Pfam" id="PF25508">
    <property type="entry name" value="TRPM2"/>
    <property type="match status" value="1"/>
</dbReference>
<evidence type="ECO:0000256" key="3">
    <source>
        <dbReference type="ARBA" id="ARBA00012513"/>
    </source>
</evidence>
<dbReference type="Proteomes" id="UP000265120">
    <property type="component" value="Chromosome Z"/>
</dbReference>
<keyword evidence="13" id="KW-0418">Kinase</keyword>
<evidence type="ECO:0000256" key="28">
    <source>
        <dbReference type="SAM" id="Phobius"/>
    </source>
</evidence>
<dbReference type="InterPro" id="IPR011009">
    <property type="entry name" value="Kinase-like_dom_sf"/>
</dbReference>
<comment type="catalytic activity">
    <reaction evidence="24">
        <text>Ca(2+)(in) = Ca(2+)(out)</text>
        <dbReference type="Rhea" id="RHEA:29671"/>
        <dbReference type="ChEBI" id="CHEBI:29108"/>
    </reaction>
</comment>
<comment type="subcellular location">
    <subcellularLocation>
        <location evidence="2">Cell membrane</location>
        <topology evidence="2">Multi-pass membrane protein</topology>
    </subcellularLocation>
    <subcellularLocation>
        <location evidence="1">Nucleus</location>
    </subcellularLocation>
</comment>
<dbReference type="PANTHER" id="PTHR13800">
    <property type="entry name" value="TRANSIENT RECEPTOR POTENTIAL CATION CHANNEL, SUBFAMILY M, MEMBER 6"/>
    <property type="match status" value="1"/>
</dbReference>
<feature type="domain" description="Alpha-type protein kinase" evidence="29">
    <location>
        <begin position="1383"/>
        <end position="1617"/>
    </location>
</feature>
<dbReference type="InParanoid" id="A0A3P8W2B4"/>
<keyword evidence="12" id="KW-0479">Metal-binding</keyword>
<dbReference type="GeneTree" id="ENSGT00940000158164"/>
<evidence type="ECO:0000256" key="19">
    <source>
        <dbReference type="ARBA" id="ARBA00023242"/>
    </source>
</evidence>
<proteinExistence type="inferred from homology"/>
<dbReference type="GO" id="GO:0005634">
    <property type="term" value="C:nucleus"/>
    <property type="evidence" value="ECO:0007669"/>
    <property type="project" value="UniProtKB-SubCell"/>
</dbReference>
<dbReference type="SMART" id="SM00811">
    <property type="entry name" value="Alpha_kinase"/>
    <property type="match status" value="1"/>
</dbReference>
<keyword evidence="19" id="KW-0539">Nucleus</keyword>
<dbReference type="Pfam" id="PF18139">
    <property type="entry name" value="LSDAT_euk"/>
    <property type="match status" value="1"/>
</dbReference>
<comment type="catalytic activity">
    <reaction evidence="25">
        <text>L-threonyl-[protein] + ATP = O-phospho-L-threonyl-[protein] + ADP + H(+)</text>
        <dbReference type="Rhea" id="RHEA:46608"/>
        <dbReference type="Rhea" id="RHEA-COMP:11060"/>
        <dbReference type="Rhea" id="RHEA-COMP:11605"/>
        <dbReference type="ChEBI" id="CHEBI:15378"/>
        <dbReference type="ChEBI" id="CHEBI:30013"/>
        <dbReference type="ChEBI" id="CHEBI:30616"/>
        <dbReference type="ChEBI" id="CHEBI:61977"/>
        <dbReference type="ChEBI" id="CHEBI:456216"/>
        <dbReference type="EC" id="2.7.11.1"/>
    </reaction>
</comment>
<comment type="catalytic activity">
    <reaction evidence="23">
        <text>Zn(2+)(in) = Zn(2+)(out)</text>
        <dbReference type="Rhea" id="RHEA:29351"/>
        <dbReference type="ChEBI" id="CHEBI:29105"/>
    </reaction>
</comment>
<evidence type="ECO:0000313" key="31">
    <source>
        <dbReference type="Proteomes" id="UP000265120"/>
    </source>
</evidence>
<dbReference type="GO" id="GO:0046872">
    <property type="term" value="F:metal ion binding"/>
    <property type="evidence" value="ECO:0007669"/>
    <property type="project" value="UniProtKB-KW"/>
</dbReference>
<dbReference type="Pfam" id="PF00520">
    <property type="entry name" value="Ion_trans"/>
    <property type="match status" value="1"/>
</dbReference>
<dbReference type="GO" id="GO:0004674">
    <property type="term" value="F:protein serine/threonine kinase activity"/>
    <property type="evidence" value="ECO:0007669"/>
    <property type="project" value="UniProtKB-KW"/>
</dbReference>
<keyword evidence="8" id="KW-0109">Calcium transport</keyword>
<dbReference type="PROSITE" id="PS51158">
    <property type="entry name" value="ALPHA_KINASE"/>
    <property type="match status" value="1"/>
</dbReference>
<keyword evidence="7" id="KW-0597">Phosphoprotein</keyword>
<feature type="transmembrane region" description="Helical" evidence="28">
    <location>
        <begin position="844"/>
        <end position="865"/>
    </location>
</feature>
<evidence type="ECO:0000256" key="15">
    <source>
        <dbReference type="ARBA" id="ARBA00022837"/>
    </source>
</evidence>
<name>A0A3P8W2B4_CYNSE</name>
<evidence type="ECO:0000256" key="25">
    <source>
        <dbReference type="ARBA" id="ARBA00047899"/>
    </source>
</evidence>
<evidence type="ECO:0000256" key="13">
    <source>
        <dbReference type="ARBA" id="ARBA00022777"/>
    </source>
</evidence>
<evidence type="ECO:0000256" key="23">
    <source>
        <dbReference type="ARBA" id="ARBA00034634"/>
    </source>
</evidence>
<dbReference type="InterPro" id="IPR050927">
    <property type="entry name" value="TRPM"/>
</dbReference>
<keyword evidence="17" id="KW-0406">Ion transport</keyword>
<keyword evidence="4" id="KW-0813">Transport</keyword>
<dbReference type="Gene3D" id="3.20.200.10">
    <property type="entry name" value="MHCK/EF2 kinase"/>
    <property type="match status" value="1"/>
</dbReference>
<dbReference type="Pfam" id="PF02816">
    <property type="entry name" value="Alpha_kinase"/>
    <property type="match status" value="1"/>
</dbReference>
<dbReference type="GO" id="GO:0005524">
    <property type="term" value="F:ATP binding"/>
    <property type="evidence" value="ECO:0007669"/>
    <property type="project" value="InterPro"/>
</dbReference>
<reference evidence="30" key="3">
    <citation type="submission" date="2025-09" db="UniProtKB">
        <authorList>
            <consortium name="Ensembl"/>
        </authorList>
    </citation>
    <scope>IDENTIFICATION</scope>
</reference>
<comment type="catalytic activity">
    <reaction evidence="26">
        <text>L-seryl-[protein] + ATP = O-phospho-L-seryl-[protein] + ADP + H(+)</text>
        <dbReference type="Rhea" id="RHEA:17989"/>
        <dbReference type="Rhea" id="RHEA-COMP:9863"/>
        <dbReference type="Rhea" id="RHEA-COMP:11604"/>
        <dbReference type="ChEBI" id="CHEBI:15378"/>
        <dbReference type="ChEBI" id="CHEBI:29999"/>
        <dbReference type="ChEBI" id="CHEBI:30616"/>
        <dbReference type="ChEBI" id="CHEBI:83421"/>
        <dbReference type="ChEBI" id="CHEBI:456216"/>
        <dbReference type="EC" id="2.7.11.1"/>
    </reaction>
</comment>
<evidence type="ECO:0000259" key="29">
    <source>
        <dbReference type="PROSITE" id="PS51158"/>
    </source>
</evidence>
<dbReference type="InterPro" id="IPR041491">
    <property type="entry name" value="TRPM_SLOG"/>
</dbReference>
<feature type="transmembrane region" description="Helical" evidence="28">
    <location>
        <begin position="990"/>
        <end position="1009"/>
    </location>
</feature>
<reference evidence="30" key="2">
    <citation type="submission" date="2025-08" db="UniProtKB">
        <authorList>
            <consortium name="Ensembl"/>
        </authorList>
    </citation>
    <scope>IDENTIFICATION</scope>
</reference>
<dbReference type="Ensembl" id="ENSCSET00000021975.1">
    <property type="protein sequence ID" value="ENSCSEP00000021698.1"/>
    <property type="gene ID" value="ENSCSEG00000013825.1"/>
</dbReference>
<comment type="similarity">
    <text evidence="21">In the C-terminal section; belongs to the protein kinase superfamily. Alpha-type protein kinase family. ALPK subfamily.</text>
</comment>
<evidence type="ECO:0000256" key="6">
    <source>
        <dbReference type="ARBA" id="ARBA00022527"/>
    </source>
</evidence>
<evidence type="ECO:0000256" key="17">
    <source>
        <dbReference type="ARBA" id="ARBA00023065"/>
    </source>
</evidence>
<evidence type="ECO:0000256" key="16">
    <source>
        <dbReference type="ARBA" id="ARBA00022989"/>
    </source>
</evidence>